<sequence>MIRAKDFLSATDLSKKTSATLDALAKDDAGRLIIMKNNAPKAVLLSMESYEAMEQEIEDLRLTALTLARLDSFDEKKALRHNDIKEKYGV</sequence>
<dbReference type="RefSeq" id="WP_231715646.1">
    <property type="nucleotide sequence ID" value="NZ_AP021875.1"/>
</dbReference>
<accession>A0A5K7YX92</accession>
<organism evidence="3 4">
    <name type="scientific">Desulfosarcina widdelii</name>
    <dbReference type="NCBI Taxonomy" id="947919"/>
    <lineage>
        <taxon>Bacteria</taxon>
        <taxon>Pseudomonadati</taxon>
        <taxon>Thermodesulfobacteriota</taxon>
        <taxon>Desulfobacteria</taxon>
        <taxon>Desulfobacterales</taxon>
        <taxon>Desulfosarcinaceae</taxon>
        <taxon>Desulfosarcina</taxon>
    </lineage>
</organism>
<evidence type="ECO:0000313" key="4">
    <source>
        <dbReference type="Proteomes" id="UP000427769"/>
    </source>
</evidence>
<dbReference type="Gene3D" id="3.40.1620.10">
    <property type="entry name" value="YefM-like domain"/>
    <property type="match status" value="1"/>
</dbReference>
<dbReference type="SUPFAM" id="SSF143120">
    <property type="entry name" value="YefM-like"/>
    <property type="match status" value="1"/>
</dbReference>
<evidence type="ECO:0000256" key="2">
    <source>
        <dbReference type="RuleBase" id="RU362080"/>
    </source>
</evidence>
<evidence type="ECO:0000313" key="3">
    <source>
        <dbReference type="EMBL" id="BBO72950.1"/>
    </source>
</evidence>
<evidence type="ECO:0000256" key="1">
    <source>
        <dbReference type="ARBA" id="ARBA00009981"/>
    </source>
</evidence>
<comment type="similarity">
    <text evidence="1 2">Belongs to the phD/YefM antitoxin family.</text>
</comment>
<dbReference type="NCBIfam" id="TIGR01552">
    <property type="entry name" value="phd_fam"/>
    <property type="match status" value="1"/>
</dbReference>
<keyword evidence="4" id="KW-1185">Reference proteome</keyword>
<dbReference type="InterPro" id="IPR006442">
    <property type="entry name" value="Antitoxin_Phd/YefM"/>
</dbReference>
<dbReference type="EMBL" id="AP021875">
    <property type="protein sequence ID" value="BBO72950.1"/>
    <property type="molecule type" value="Genomic_DNA"/>
</dbReference>
<dbReference type="Proteomes" id="UP000427769">
    <property type="component" value="Chromosome"/>
</dbReference>
<name>A0A5K7YX92_9BACT</name>
<gene>
    <name evidence="3" type="ORF">DSCW_03670</name>
</gene>
<proteinExistence type="inferred from homology"/>
<dbReference type="InterPro" id="IPR036165">
    <property type="entry name" value="YefM-like_sf"/>
</dbReference>
<comment type="function">
    <text evidence="2">Antitoxin component of a type II toxin-antitoxin (TA) system.</text>
</comment>
<protein>
    <recommendedName>
        <fullName evidence="2">Antitoxin</fullName>
    </recommendedName>
</protein>
<reference evidence="3 4" key="1">
    <citation type="submission" date="2019-11" db="EMBL/GenBank/DDBJ databases">
        <title>Comparative genomics of hydrocarbon-degrading Desulfosarcina strains.</title>
        <authorList>
            <person name="Watanabe M."/>
            <person name="Kojima H."/>
            <person name="Fukui M."/>
        </authorList>
    </citation>
    <scope>NUCLEOTIDE SEQUENCE [LARGE SCALE GENOMIC DNA]</scope>
    <source>
        <strain evidence="3 4">PP31</strain>
    </source>
</reference>
<dbReference type="Pfam" id="PF02604">
    <property type="entry name" value="PhdYeFM_antitox"/>
    <property type="match status" value="1"/>
</dbReference>
<dbReference type="KEGG" id="dwd:DSCW_03670"/>
<dbReference type="AlphaFoldDB" id="A0A5K7YX92"/>